<dbReference type="GO" id="GO:0000976">
    <property type="term" value="F:transcription cis-regulatory region binding"/>
    <property type="evidence" value="ECO:0007669"/>
    <property type="project" value="TreeGrafter"/>
</dbReference>
<evidence type="ECO:0000256" key="2">
    <source>
        <dbReference type="ARBA" id="ARBA00023125"/>
    </source>
</evidence>
<evidence type="ECO:0000256" key="3">
    <source>
        <dbReference type="ARBA" id="ARBA00023163"/>
    </source>
</evidence>
<evidence type="ECO:0000313" key="7">
    <source>
        <dbReference type="EMBL" id="OKL52824.1"/>
    </source>
</evidence>
<keyword evidence="5" id="KW-0472">Membrane</keyword>
<comment type="caution">
    <text evidence="7">The sequence shown here is derived from an EMBL/GenBank/DDBJ whole genome shotgun (WGS) entry which is preliminary data.</text>
</comment>
<dbReference type="Proteomes" id="UP000185612">
    <property type="component" value="Unassembled WGS sequence"/>
</dbReference>
<dbReference type="InterPro" id="IPR001647">
    <property type="entry name" value="HTH_TetR"/>
</dbReference>
<feature type="DNA-binding region" description="H-T-H motif" evidence="4">
    <location>
        <begin position="33"/>
        <end position="52"/>
    </location>
</feature>
<reference evidence="8" key="1">
    <citation type="submission" date="2016-12" db="EMBL/GenBank/DDBJ databases">
        <authorList>
            <person name="Meng X."/>
        </authorList>
    </citation>
    <scope>NUCLEOTIDE SEQUENCE [LARGE SCALE GENOMIC DNA]</scope>
    <source>
        <strain evidence="8">DSM 20732</strain>
    </source>
</reference>
<accession>A0A1Q5PYX9</accession>
<keyword evidence="1" id="KW-0805">Transcription regulation</keyword>
<gene>
    <name evidence="7" type="ORF">BSZ40_01670</name>
</gene>
<evidence type="ECO:0000259" key="6">
    <source>
        <dbReference type="PROSITE" id="PS50977"/>
    </source>
</evidence>
<dbReference type="PANTHER" id="PTHR30055">
    <property type="entry name" value="HTH-TYPE TRANSCRIPTIONAL REGULATOR RUTR"/>
    <property type="match status" value="1"/>
</dbReference>
<dbReference type="PRINTS" id="PR00455">
    <property type="entry name" value="HTHTETR"/>
</dbReference>
<dbReference type="SUPFAM" id="SSF46689">
    <property type="entry name" value="Homeodomain-like"/>
    <property type="match status" value="1"/>
</dbReference>
<keyword evidence="5" id="KW-0812">Transmembrane</keyword>
<evidence type="ECO:0000256" key="5">
    <source>
        <dbReference type="SAM" id="Phobius"/>
    </source>
</evidence>
<dbReference type="InterPro" id="IPR050109">
    <property type="entry name" value="HTH-type_TetR-like_transc_reg"/>
</dbReference>
<keyword evidence="2 4" id="KW-0238">DNA-binding</keyword>
<evidence type="ECO:0000256" key="1">
    <source>
        <dbReference type="ARBA" id="ARBA00023015"/>
    </source>
</evidence>
<name>A0A1Q5PYX9_9ACTO</name>
<dbReference type="EMBL" id="MQVS01000001">
    <property type="protein sequence ID" value="OKL52824.1"/>
    <property type="molecule type" value="Genomic_DNA"/>
</dbReference>
<dbReference type="Gene3D" id="1.10.10.60">
    <property type="entry name" value="Homeodomain-like"/>
    <property type="match status" value="1"/>
</dbReference>
<keyword evidence="8" id="KW-1185">Reference proteome</keyword>
<dbReference type="GO" id="GO:0003700">
    <property type="term" value="F:DNA-binding transcription factor activity"/>
    <property type="evidence" value="ECO:0007669"/>
    <property type="project" value="TreeGrafter"/>
</dbReference>
<protein>
    <recommendedName>
        <fullName evidence="6">HTH tetR-type domain-containing protein</fullName>
    </recommendedName>
</protein>
<feature type="domain" description="HTH tetR-type" evidence="6">
    <location>
        <begin position="10"/>
        <end position="70"/>
    </location>
</feature>
<dbReference type="AlphaFoldDB" id="A0A1Q5PYX9"/>
<dbReference type="STRING" id="52770.BSZ40_01670"/>
<dbReference type="PROSITE" id="PS50977">
    <property type="entry name" value="HTH_TETR_2"/>
    <property type="match status" value="1"/>
</dbReference>
<evidence type="ECO:0000256" key="4">
    <source>
        <dbReference type="PROSITE-ProRule" id="PRU00335"/>
    </source>
</evidence>
<keyword evidence="5" id="KW-1133">Transmembrane helix</keyword>
<dbReference type="OrthoDB" id="3211155at2"/>
<evidence type="ECO:0000313" key="8">
    <source>
        <dbReference type="Proteomes" id="UP000185612"/>
    </source>
</evidence>
<organism evidence="7 8">
    <name type="scientific">Buchananella hordeovulneris</name>
    <dbReference type="NCBI Taxonomy" id="52770"/>
    <lineage>
        <taxon>Bacteria</taxon>
        <taxon>Bacillati</taxon>
        <taxon>Actinomycetota</taxon>
        <taxon>Actinomycetes</taxon>
        <taxon>Actinomycetales</taxon>
        <taxon>Actinomycetaceae</taxon>
        <taxon>Buchananella</taxon>
    </lineage>
</organism>
<sequence>MAGLRQQKKQAAMRHIQQVAMSLFAREGFTKVTVEQVAAAAAVSPSSIYRYFGSKEGLVLHDEYDDIFLGILLADLRAGQSILSALKRGLAAIGQAHFQDDQAQSLARIELWAAHPAIQAAASLYLSDLAVQLTDAIVVGGRHARPAAAFITAALLHGMVAAIVTWHADGGQRPVEDYVLQGLAGLAEVLQAD</sequence>
<dbReference type="PANTHER" id="PTHR30055:SF234">
    <property type="entry name" value="HTH-TYPE TRANSCRIPTIONAL REGULATOR BETI"/>
    <property type="match status" value="1"/>
</dbReference>
<dbReference type="Gene3D" id="1.10.357.10">
    <property type="entry name" value="Tetracycline Repressor, domain 2"/>
    <property type="match status" value="1"/>
</dbReference>
<proteinExistence type="predicted"/>
<dbReference type="RefSeq" id="WP_073822604.1">
    <property type="nucleotide sequence ID" value="NZ_JAUNKL010000020.1"/>
</dbReference>
<keyword evidence="3" id="KW-0804">Transcription</keyword>
<dbReference type="InterPro" id="IPR009057">
    <property type="entry name" value="Homeodomain-like_sf"/>
</dbReference>
<dbReference type="Pfam" id="PF00440">
    <property type="entry name" value="TetR_N"/>
    <property type="match status" value="1"/>
</dbReference>
<feature type="transmembrane region" description="Helical" evidence="5">
    <location>
        <begin position="147"/>
        <end position="168"/>
    </location>
</feature>